<dbReference type="RefSeq" id="WP_220559572.1">
    <property type="nucleotide sequence ID" value="NZ_CP074133.1"/>
</dbReference>
<feature type="transmembrane region" description="Helical" evidence="2">
    <location>
        <begin position="89"/>
        <end position="114"/>
    </location>
</feature>
<dbReference type="Gene3D" id="2.160.20.80">
    <property type="entry name" value="E3 ubiquitin-protein ligase SopA"/>
    <property type="match status" value="1"/>
</dbReference>
<protein>
    <submittedName>
        <fullName evidence="3">Pentapeptide repeat-containing protein</fullName>
    </submittedName>
</protein>
<dbReference type="SUPFAM" id="SSF141571">
    <property type="entry name" value="Pentapeptide repeat-like"/>
    <property type="match status" value="1"/>
</dbReference>
<keyword evidence="2" id="KW-1133">Transmembrane helix</keyword>
<organism evidence="3 4">
    <name type="scientific">Nocardiopsis changdeensis</name>
    <dbReference type="NCBI Taxonomy" id="2831969"/>
    <lineage>
        <taxon>Bacteria</taxon>
        <taxon>Bacillati</taxon>
        <taxon>Actinomycetota</taxon>
        <taxon>Actinomycetes</taxon>
        <taxon>Streptosporangiales</taxon>
        <taxon>Nocardiopsidaceae</taxon>
        <taxon>Nocardiopsis</taxon>
    </lineage>
</organism>
<proteinExistence type="predicted"/>
<feature type="transmembrane region" description="Helical" evidence="2">
    <location>
        <begin position="57"/>
        <end position="77"/>
    </location>
</feature>
<keyword evidence="2" id="KW-0812">Transmembrane</keyword>
<sequence>MWDLSNIFSGIDALVGWMRKHWRPTALGAGTALLLLASTQFIPQTWAGLWALPHAVNVVWGTIGAVLIVSALLLKTTLKLREHLEEKNLGAVIATAWLMVACMVFLIIAGTWWFMGAPRIVFPTELEPRQLGAIITRAFAIVTGLGAVAFLVIAYRRQHTTENGEQRENTKLFTERFTTAVGQLGDAQPAVRLGGVHALAHLADEAPAGREDLVQMVIDVLCAYLRIPFQTAPTPLPEQTTPQQEAEHRKNTLEYEAFREVRHAIVRVIGNRLRERGDSRWRGKDYDFSGVDFDGGDFHGAHFTGGRLSFRRAGFTGGIVDLNDVRFRGAVVDFTHARFVGAGVEFNGAQISSGQVDFSHALFQEGVVSFSGMRVLGGEAIFAHSKFEGIEVNFTHVSINGGRMLFNYAWFESGEVTFDAATIAAGMLGFTRAKFKGAYVTFNAARFEGGEAKFAPLVFGDPNVDFTGVVLSGSRVTFVEVHENRNSTTWAAGPAPMGIVKAAREAPLNTTPLPLKWYGKPFQGSPAATAEGNDPNSGNEDGNGP</sequence>
<evidence type="ECO:0000256" key="1">
    <source>
        <dbReference type="SAM" id="MobiDB-lite"/>
    </source>
</evidence>
<accession>A0ABX8BQ16</accession>
<feature type="compositionally biased region" description="Polar residues" evidence="1">
    <location>
        <begin position="534"/>
        <end position="545"/>
    </location>
</feature>
<feature type="region of interest" description="Disordered" evidence="1">
    <location>
        <begin position="515"/>
        <end position="545"/>
    </location>
</feature>
<keyword evidence="2" id="KW-0472">Membrane</keyword>
<reference evidence="3 4" key="1">
    <citation type="submission" date="2021-05" db="EMBL/GenBank/DDBJ databases">
        <title>Direct Submission.</title>
        <authorList>
            <person name="Li K."/>
            <person name="Gao J."/>
        </authorList>
    </citation>
    <scope>NUCLEOTIDE SEQUENCE [LARGE SCALE GENOMIC DNA]</scope>
    <source>
        <strain evidence="3 4">Mg02</strain>
    </source>
</reference>
<dbReference type="EMBL" id="CP074133">
    <property type="protein sequence ID" value="QUX24174.1"/>
    <property type="molecule type" value="Genomic_DNA"/>
</dbReference>
<evidence type="ECO:0000313" key="3">
    <source>
        <dbReference type="EMBL" id="QUX24174.1"/>
    </source>
</evidence>
<gene>
    <name evidence="3" type="ORF">KGD84_07690</name>
</gene>
<dbReference type="Proteomes" id="UP000676079">
    <property type="component" value="Chromosome"/>
</dbReference>
<evidence type="ECO:0000313" key="4">
    <source>
        <dbReference type="Proteomes" id="UP000676079"/>
    </source>
</evidence>
<name>A0ABX8BQ16_9ACTN</name>
<evidence type="ECO:0000256" key="2">
    <source>
        <dbReference type="SAM" id="Phobius"/>
    </source>
</evidence>
<keyword evidence="4" id="KW-1185">Reference proteome</keyword>
<feature type="transmembrane region" description="Helical" evidence="2">
    <location>
        <begin position="134"/>
        <end position="155"/>
    </location>
</feature>